<protein>
    <recommendedName>
        <fullName evidence="5">Midasin</fullName>
    </recommendedName>
</protein>
<proteinExistence type="predicted"/>
<dbReference type="PANTHER" id="PTHR48103">
    <property type="entry name" value="MIDASIN-RELATED"/>
    <property type="match status" value="1"/>
</dbReference>
<evidence type="ECO:0000313" key="3">
    <source>
        <dbReference type="EMBL" id="KAB1206141.1"/>
    </source>
</evidence>
<dbReference type="GO" id="GO:0030687">
    <property type="term" value="C:preribosome, large subunit precursor"/>
    <property type="evidence" value="ECO:0007669"/>
    <property type="project" value="TreeGrafter"/>
</dbReference>
<dbReference type="GO" id="GO:0005524">
    <property type="term" value="F:ATP binding"/>
    <property type="evidence" value="ECO:0007669"/>
    <property type="project" value="UniProtKB-KW"/>
</dbReference>
<dbReference type="Gene3D" id="3.40.50.300">
    <property type="entry name" value="P-loop containing nucleotide triphosphate hydrolases"/>
    <property type="match status" value="1"/>
</dbReference>
<reference evidence="3 4" key="1">
    <citation type="journal article" date="2019" name="Plant Biotechnol. J.">
        <title>The red bayberry genome and genetic basis of sex determination.</title>
        <authorList>
            <person name="Jia H.M."/>
            <person name="Jia H.J."/>
            <person name="Cai Q.L."/>
            <person name="Wang Y."/>
            <person name="Zhao H.B."/>
            <person name="Yang W.F."/>
            <person name="Wang G.Y."/>
            <person name="Li Y.H."/>
            <person name="Zhan D.L."/>
            <person name="Shen Y.T."/>
            <person name="Niu Q.F."/>
            <person name="Chang L."/>
            <person name="Qiu J."/>
            <person name="Zhao L."/>
            <person name="Xie H.B."/>
            <person name="Fu W.Y."/>
            <person name="Jin J."/>
            <person name="Li X.W."/>
            <person name="Jiao Y."/>
            <person name="Zhou C.C."/>
            <person name="Tu T."/>
            <person name="Chai C.Y."/>
            <person name="Gao J.L."/>
            <person name="Fan L.J."/>
            <person name="van de Weg E."/>
            <person name="Wang J.Y."/>
            <person name="Gao Z.S."/>
        </authorList>
    </citation>
    <scope>NUCLEOTIDE SEQUENCE [LARGE SCALE GENOMIC DNA]</scope>
    <source>
        <tissue evidence="3">Leaves</tissue>
    </source>
</reference>
<evidence type="ECO:0000313" key="4">
    <source>
        <dbReference type="Proteomes" id="UP000516437"/>
    </source>
</evidence>
<keyword evidence="2" id="KW-0067">ATP-binding</keyword>
<comment type="caution">
    <text evidence="3">The sequence shown here is derived from an EMBL/GenBank/DDBJ whole genome shotgun (WGS) entry which is preliminary data.</text>
</comment>
<dbReference type="EMBL" id="RXIC02000025">
    <property type="protein sequence ID" value="KAB1206141.1"/>
    <property type="molecule type" value="Genomic_DNA"/>
</dbReference>
<keyword evidence="1" id="KW-0547">Nucleotide-binding</keyword>
<evidence type="ECO:0008006" key="5">
    <source>
        <dbReference type="Google" id="ProtNLM"/>
    </source>
</evidence>
<name>A0A6A1V0Q1_9ROSI</name>
<dbReference type="InterPro" id="IPR027417">
    <property type="entry name" value="P-loop_NTPase"/>
</dbReference>
<keyword evidence="4" id="KW-1185">Reference proteome</keyword>
<accession>A0A6A1V0Q1</accession>
<sequence>MTMDGSFGLQSALERFLGRCPKLLSFPQIDSLAKKGHVLTEEEVVNVMAEVFLHPNYTIPLIGCFRPIARKIVDKAVALLRMVPNLRSKENDTLAEVEEDEVLNEVASVIELYNRAGRGLDLHEFVCLAACRALDFAPFLLGPILDYFKFAPPPFERILMEVKSFELCGKVGTCVLRAARTSYRLLLLNSEIFSKLWDWSCFLDLVKQSSTCDPSRGFGNEDSVIADIRWCGIQILSVVLKMSCRPTVDFSMEAEAAFTCLLRWEEFCLDTSLEKAGWYIQSPEQNRLSSPSSSIDFTQENCLQSSGLCSSAISSSGFHEIELPTQSKRLTRWGPKSVGNLFVPTSAVKKSFEMVVLAVSQKWPVLLYGPAGAGKSALINKLTLDSGNEVVS</sequence>
<dbReference type="GO" id="GO:0000027">
    <property type="term" value="P:ribosomal large subunit assembly"/>
    <property type="evidence" value="ECO:0007669"/>
    <property type="project" value="TreeGrafter"/>
</dbReference>
<dbReference type="AlphaFoldDB" id="A0A6A1V0Q1"/>
<dbReference type="PANTHER" id="PTHR48103:SF2">
    <property type="entry name" value="MIDASIN"/>
    <property type="match status" value="1"/>
</dbReference>
<dbReference type="OrthoDB" id="1631570at2759"/>
<dbReference type="GO" id="GO:0005634">
    <property type="term" value="C:nucleus"/>
    <property type="evidence" value="ECO:0007669"/>
    <property type="project" value="TreeGrafter"/>
</dbReference>
<dbReference type="GO" id="GO:0000055">
    <property type="term" value="P:ribosomal large subunit export from nucleus"/>
    <property type="evidence" value="ECO:0007669"/>
    <property type="project" value="TreeGrafter"/>
</dbReference>
<evidence type="ECO:0000256" key="1">
    <source>
        <dbReference type="ARBA" id="ARBA00022741"/>
    </source>
</evidence>
<gene>
    <name evidence="3" type="ORF">CJ030_MR7G014286</name>
</gene>
<dbReference type="Proteomes" id="UP000516437">
    <property type="component" value="Chromosome 7"/>
</dbReference>
<evidence type="ECO:0000256" key="2">
    <source>
        <dbReference type="ARBA" id="ARBA00022840"/>
    </source>
</evidence>
<organism evidence="3 4">
    <name type="scientific">Morella rubra</name>
    <name type="common">Chinese bayberry</name>
    <dbReference type="NCBI Taxonomy" id="262757"/>
    <lineage>
        <taxon>Eukaryota</taxon>
        <taxon>Viridiplantae</taxon>
        <taxon>Streptophyta</taxon>
        <taxon>Embryophyta</taxon>
        <taxon>Tracheophyta</taxon>
        <taxon>Spermatophyta</taxon>
        <taxon>Magnoliopsida</taxon>
        <taxon>eudicotyledons</taxon>
        <taxon>Gunneridae</taxon>
        <taxon>Pentapetalae</taxon>
        <taxon>rosids</taxon>
        <taxon>fabids</taxon>
        <taxon>Fagales</taxon>
        <taxon>Myricaceae</taxon>
        <taxon>Morella</taxon>
    </lineage>
</organism>